<dbReference type="Pfam" id="PF13408">
    <property type="entry name" value="Zn_ribbon_recom"/>
    <property type="match status" value="1"/>
</dbReference>
<evidence type="ECO:0000256" key="2">
    <source>
        <dbReference type="ARBA" id="ARBA00023125"/>
    </source>
</evidence>
<organism evidence="9 10">
    <name type="scientific">Candidatus Lucifugimonas marina</name>
    <dbReference type="NCBI Taxonomy" id="3038979"/>
    <lineage>
        <taxon>Bacteria</taxon>
        <taxon>Bacillati</taxon>
        <taxon>Chloroflexota</taxon>
        <taxon>Dehalococcoidia</taxon>
        <taxon>SAR202 cluster</taxon>
        <taxon>Candidatus Lucifugimonadales</taxon>
        <taxon>Candidatus Lucifugimonadaceae</taxon>
        <taxon>Candidatus Lucifugimonas</taxon>
    </lineage>
</organism>
<evidence type="ECO:0000313" key="10">
    <source>
        <dbReference type="Proteomes" id="UP001219901"/>
    </source>
</evidence>
<reference evidence="9" key="2">
    <citation type="journal article" date="2023" name="Nat. Commun.">
        <title>Cultivation of marine bacteria of the SAR202 clade.</title>
        <authorList>
            <person name="Lim Y."/>
            <person name="Seo J.H."/>
            <person name="Giovannoni S.J."/>
            <person name="Kang I."/>
            <person name="Cho J.C."/>
        </authorList>
    </citation>
    <scope>NUCLEOTIDE SEQUENCE</scope>
    <source>
        <strain evidence="9">JH1073</strain>
    </source>
</reference>
<dbReference type="InterPro" id="IPR006119">
    <property type="entry name" value="Resolv_N"/>
</dbReference>
<evidence type="ECO:0000313" key="8">
    <source>
        <dbReference type="EMBL" id="MDG0867257.1"/>
    </source>
</evidence>
<accession>A0AAJ5ZLD1</accession>
<protein>
    <recommendedName>
        <fullName evidence="7">Resolvase/invertase-type recombinase catalytic domain-containing protein</fullName>
    </recommendedName>
</protein>
<evidence type="ECO:0000259" key="7">
    <source>
        <dbReference type="SMART" id="SM00857"/>
    </source>
</evidence>
<dbReference type="PROSITE" id="PS00397">
    <property type="entry name" value="RECOMBINASES_1"/>
    <property type="match status" value="1"/>
</dbReference>
<feature type="domain" description="Resolvase/invertase-type recombinase catalytic" evidence="7">
    <location>
        <begin position="4"/>
        <end position="149"/>
    </location>
</feature>
<dbReference type="EMBL" id="CP046147">
    <property type="protein sequence ID" value="WFG40353.1"/>
    <property type="molecule type" value="Genomic_DNA"/>
</dbReference>
<feature type="coiled-coil region" evidence="6">
    <location>
        <begin position="406"/>
        <end position="440"/>
    </location>
</feature>
<dbReference type="GO" id="GO:0003677">
    <property type="term" value="F:DNA binding"/>
    <property type="evidence" value="ECO:0007669"/>
    <property type="project" value="UniProtKB-KW"/>
</dbReference>
<dbReference type="PANTHER" id="PTHR30461">
    <property type="entry name" value="DNA-INVERTASE FROM LAMBDOID PROPHAGE"/>
    <property type="match status" value="1"/>
</dbReference>
<dbReference type="PANTHER" id="PTHR30461:SF23">
    <property type="entry name" value="DNA RECOMBINASE-RELATED"/>
    <property type="match status" value="1"/>
</dbReference>
<dbReference type="EMBL" id="WMBE01000003">
    <property type="protein sequence ID" value="MDG0867257.1"/>
    <property type="molecule type" value="Genomic_DNA"/>
</dbReference>
<keyword evidence="6" id="KW-0175">Coiled coil</keyword>
<name>A0AAJ5ZLD1_9CHLR</name>
<evidence type="ECO:0000313" key="11">
    <source>
        <dbReference type="Proteomes" id="UP001321249"/>
    </source>
</evidence>
<evidence type="ECO:0000256" key="6">
    <source>
        <dbReference type="SAM" id="Coils"/>
    </source>
</evidence>
<dbReference type="InterPro" id="IPR038109">
    <property type="entry name" value="DNA_bind_recomb_sf"/>
</dbReference>
<dbReference type="Pfam" id="PF07508">
    <property type="entry name" value="Recombinase"/>
    <property type="match status" value="1"/>
</dbReference>
<keyword evidence="3" id="KW-0233">DNA recombination</keyword>
<dbReference type="InterPro" id="IPR036162">
    <property type="entry name" value="Resolvase-like_N_sf"/>
</dbReference>
<evidence type="ECO:0000256" key="1">
    <source>
        <dbReference type="ARBA" id="ARBA00022908"/>
    </source>
</evidence>
<keyword evidence="2" id="KW-0238">DNA-binding</keyword>
<feature type="active site" description="O-(5'-phospho-DNA)-serine intermediate" evidence="4 5">
    <location>
        <position position="11"/>
    </location>
</feature>
<dbReference type="SMART" id="SM00857">
    <property type="entry name" value="Resolvase"/>
    <property type="match status" value="1"/>
</dbReference>
<dbReference type="Proteomes" id="UP001219901">
    <property type="component" value="Chromosome"/>
</dbReference>
<reference evidence="10" key="3">
    <citation type="submission" date="2023-06" db="EMBL/GenBank/DDBJ databases">
        <title>Pangenomics reveal diversification of enzyme families and niche specialization in globally abundant SAR202 bacteria.</title>
        <authorList>
            <person name="Saw J.H.W."/>
        </authorList>
    </citation>
    <scope>NUCLEOTIDE SEQUENCE [LARGE SCALE GENOMIC DNA]</scope>
    <source>
        <strain evidence="10">JH1073</strain>
    </source>
</reference>
<dbReference type="AlphaFoldDB" id="A0AAJ5ZLD1"/>
<dbReference type="GO" id="GO:0000150">
    <property type="term" value="F:DNA strand exchange activity"/>
    <property type="evidence" value="ECO:0007669"/>
    <property type="project" value="InterPro"/>
</dbReference>
<dbReference type="Proteomes" id="UP001321249">
    <property type="component" value="Unassembled WGS sequence"/>
</dbReference>
<dbReference type="Gene3D" id="3.90.1750.20">
    <property type="entry name" value="Putative Large Serine Recombinase, Chain B, Domain 2"/>
    <property type="match status" value="1"/>
</dbReference>
<evidence type="ECO:0000256" key="4">
    <source>
        <dbReference type="PIRSR" id="PIRSR606118-50"/>
    </source>
</evidence>
<evidence type="ECO:0000256" key="5">
    <source>
        <dbReference type="PROSITE-ProRule" id="PRU10137"/>
    </source>
</evidence>
<dbReference type="SUPFAM" id="SSF53041">
    <property type="entry name" value="Resolvase-like"/>
    <property type="match status" value="1"/>
</dbReference>
<evidence type="ECO:0000256" key="3">
    <source>
        <dbReference type="ARBA" id="ARBA00023172"/>
    </source>
</evidence>
<keyword evidence="10" id="KW-1185">Reference proteome</keyword>
<sequence>MTGKAIYARVSSQRQEDEQTVQSQLAELRDVIKHVGEVDWQEFVDEGYSRDDLARPQLDRLRDLSETGDIGHVYVQSPDRLASGAKLVILVEELREAGVEVTFLTGAVADTAEGKFQLHVHGAMAEYEKTKISERTRRGKLYWARQGVLPVRIEPLGFNYIPRSGHTRATLGINDDNAQLVRSIYRWFVEEGMTIRSIAGRLQDQGILTATKSTRWYPSVIRKILSNTAYRGELLYQQTERVKGEGGRRTTTRQRPESEWIKIPVPRIVSDAIWNRAQSKLHENKAISKRNVKREYLLRGLIFCPECGSRLAGKARYKNRFYRCNNVDKIVGSRVCNGSYIPAEPIERAVWDAVSDSLKNPELLADQYRKQLADSAVANELDLNKKQIGLALKRVVVQENRMTDAYRNEAIELDRYKLEMNQLSARRKALEKQLEESIQHETQEQSHKSALEHLERFCGEVAAGLDVLTFEEQQQLLRLVVERTVVTGNSVRVETVIPTDKQHAGQLRSRHPELDSG</sequence>
<dbReference type="InterPro" id="IPR025827">
    <property type="entry name" value="Zn_ribbon_recom_dom"/>
</dbReference>
<evidence type="ECO:0000313" key="9">
    <source>
        <dbReference type="EMBL" id="WFG40353.1"/>
    </source>
</evidence>
<proteinExistence type="predicted"/>
<dbReference type="CDD" id="cd00338">
    <property type="entry name" value="Ser_Recombinase"/>
    <property type="match status" value="1"/>
</dbReference>
<gene>
    <name evidence="8" type="ORF">GKO46_09265</name>
    <name evidence="9" type="ORF">GKO48_12275</name>
</gene>
<dbReference type="InterPro" id="IPR011109">
    <property type="entry name" value="DNA_bind_recombinase_dom"/>
</dbReference>
<keyword evidence="1" id="KW-0229">DNA integration</keyword>
<dbReference type="RefSeq" id="WP_342825450.1">
    <property type="nucleotide sequence ID" value="NZ_CP046146.1"/>
</dbReference>
<dbReference type="InterPro" id="IPR050639">
    <property type="entry name" value="SSR_resolvase"/>
</dbReference>
<dbReference type="InterPro" id="IPR006118">
    <property type="entry name" value="Recombinase_CS"/>
</dbReference>
<dbReference type="GO" id="GO:0015074">
    <property type="term" value="P:DNA integration"/>
    <property type="evidence" value="ECO:0007669"/>
    <property type="project" value="UniProtKB-KW"/>
</dbReference>
<dbReference type="Gene3D" id="3.40.50.1390">
    <property type="entry name" value="Resolvase, N-terminal catalytic domain"/>
    <property type="match status" value="1"/>
</dbReference>
<dbReference type="Pfam" id="PF00239">
    <property type="entry name" value="Resolvase"/>
    <property type="match status" value="1"/>
</dbReference>
<reference evidence="10 11" key="1">
    <citation type="submission" date="2019-11" db="EMBL/GenBank/DDBJ databases">
        <authorList>
            <person name="Cho J.-C."/>
        </authorList>
    </citation>
    <scope>NUCLEOTIDE SEQUENCE [LARGE SCALE GENOMIC DNA]</scope>
    <source>
        <strain evidence="9 10">JH1073</strain>
        <strain evidence="8 11">JH702</strain>
    </source>
</reference>